<dbReference type="PANTHER" id="PTHR30349:SF64">
    <property type="entry name" value="PROPHAGE INTEGRASE INTD-RELATED"/>
    <property type="match status" value="1"/>
</dbReference>
<evidence type="ECO:0000256" key="1">
    <source>
        <dbReference type="ARBA" id="ARBA00022908"/>
    </source>
</evidence>
<reference evidence="4 5" key="1">
    <citation type="submission" date="2014-03" db="EMBL/GenBank/DDBJ databases">
        <title>Bradyrhizobium valentinum sp. nov., isolated from effective nodules of Lupinus mariae-josephae, a lupine endemic of basic-lime soils in Eastern Spain.</title>
        <authorList>
            <person name="Duran D."/>
            <person name="Rey L."/>
            <person name="Navarro A."/>
            <person name="Busquets A."/>
            <person name="Imperial J."/>
            <person name="Ruiz-Argueso T."/>
        </authorList>
    </citation>
    <scope>NUCLEOTIDE SEQUENCE [LARGE SCALE GENOMIC DNA]</scope>
    <source>
        <strain evidence="4 5">Ro19</strain>
    </source>
</reference>
<protein>
    <recommendedName>
        <fullName evidence="3">Tyr recombinase domain-containing protein</fullName>
    </recommendedName>
</protein>
<dbReference type="GO" id="GO:0003677">
    <property type="term" value="F:DNA binding"/>
    <property type="evidence" value="ECO:0007669"/>
    <property type="project" value="InterPro"/>
</dbReference>
<sequence length="332" mass="37571">MLKLKERDGSPYWYLRGTVRGISVFESTSIALSDKKAANEFKAKREAELLEESIHGKRAVATFSQAALSYIEAGGEQKYLEPIIKHFGTMKLAAIGQHEIDVAARKIYPTQATSTLNRQAYTPISAILKHAAKRGWCIGFKIERPDDPPPRVRWITTEEANRLIDECSSTLRPLVIFLLYTGARCGEALWLDWKNVDLDRRHVDLINTKNGESRGVPLHARVVEALRGRNLREGYVFTKPNGEPYRPLDEDDPNDVSAGDRIKKGFAGAVRRAGLTDFHPHDCRHTWATWHYQANRDLGALQKLGGWKTLSMVLRYAHTNVAELDQTIDRIK</sequence>
<dbReference type="InterPro" id="IPR002104">
    <property type="entry name" value="Integrase_catalytic"/>
</dbReference>
<evidence type="ECO:0000313" key="5">
    <source>
        <dbReference type="Proteomes" id="UP000052023"/>
    </source>
</evidence>
<dbReference type="GO" id="GO:0015074">
    <property type="term" value="P:DNA integration"/>
    <property type="evidence" value="ECO:0007669"/>
    <property type="project" value="UniProtKB-KW"/>
</dbReference>
<dbReference type="RefSeq" id="WP_057845379.1">
    <property type="nucleotide sequence ID" value="NZ_LLYA01000167.1"/>
</dbReference>
<dbReference type="AlphaFoldDB" id="A0A0R3MW78"/>
<proteinExistence type="predicted"/>
<keyword evidence="2" id="KW-0233">DNA recombination</keyword>
<feature type="domain" description="Tyr recombinase" evidence="3">
    <location>
        <begin position="150"/>
        <end position="329"/>
    </location>
</feature>
<dbReference type="PROSITE" id="PS51898">
    <property type="entry name" value="TYR_RECOMBINASE"/>
    <property type="match status" value="1"/>
</dbReference>
<dbReference type="CDD" id="cd00796">
    <property type="entry name" value="INT_Rci_Hp1_C"/>
    <property type="match status" value="1"/>
</dbReference>
<dbReference type="GO" id="GO:0006310">
    <property type="term" value="P:DNA recombination"/>
    <property type="evidence" value="ECO:0007669"/>
    <property type="project" value="UniProtKB-KW"/>
</dbReference>
<evidence type="ECO:0000313" key="4">
    <source>
        <dbReference type="EMBL" id="KRR22141.1"/>
    </source>
</evidence>
<name>A0A0R3MW78_9BRAD</name>
<gene>
    <name evidence="4" type="ORF">CQ13_29880</name>
</gene>
<accession>A0A0R3MW78</accession>
<dbReference type="SUPFAM" id="SSF56349">
    <property type="entry name" value="DNA breaking-rejoining enzymes"/>
    <property type="match status" value="1"/>
</dbReference>
<comment type="caution">
    <text evidence="4">The sequence shown here is derived from an EMBL/GenBank/DDBJ whole genome shotgun (WGS) entry which is preliminary data.</text>
</comment>
<dbReference type="InterPro" id="IPR011010">
    <property type="entry name" value="DNA_brk_join_enz"/>
</dbReference>
<evidence type="ECO:0000256" key="2">
    <source>
        <dbReference type="ARBA" id="ARBA00023172"/>
    </source>
</evidence>
<dbReference type="OrthoDB" id="7216962at2"/>
<dbReference type="InterPro" id="IPR050090">
    <property type="entry name" value="Tyrosine_recombinase_XerCD"/>
</dbReference>
<keyword evidence="1" id="KW-0229">DNA integration</keyword>
<dbReference type="Gene3D" id="1.10.443.10">
    <property type="entry name" value="Intergrase catalytic core"/>
    <property type="match status" value="1"/>
</dbReference>
<evidence type="ECO:0000259" key="3">
    <source>
        <dbReference type="PROSITE" id="PS51898"/>
    </source>
</evidence>
<dbReference type="Pfam" id="PF00589">
    <property type="entry name" value="Phage_integrase"/>
    <property type="match status" value="1"/>
</dbReference>
<keyword evidence="5" id="KW-1185">Reference proteome</keyword>
<dbReference type="EMBL" id="LLYA01000167">
    <property type="protein sequence ID" value="KRR22141.1"/>
    <property type="molecule type" value="Genomic_DNA"/>
</dbReference>
<dbReference type="Proteomes" id="UP000052023">
    <property type="component" value="Unassembled WGS sequence"/>
</dbReference>
<dbReference type="InterPro" id="IPR013762">
    <property type="entry name" value="Integrase-like_cat_sf"/>
</dbReference>
<organism evidence="4 5">
    <name type="scientific">Bradyrhizobium retamae</name>
    <dbReference type="NCBI Taxonomy" id="1300035"/>
    <lineage>
        <taxon>Bacteria</taxon>
        <taxon>Pseudomonadati</taxon>
        <taxon>Pseudomonadota</taxon>
        <taxon>Alphaproteobacteria</taxon>
        <taxon>Hyphomicrobiales</taxon>
        <taxon>Nitrobacteraceae</taxon>
        <taxon>Bradyrhizobium</taxon>
    </lineage>
</organism>
<dbReference type="PANTHER" id="PTHR30349">
    <property type="entry name" value="PHAGE INTEGRASE-RELATED"/>
    <property type="match status" value="1"/>
</dbReference>